<keyword evidence="3" id="KW-1185">Reference proteome</keyword>
<dbReference type="InterPro" id="IPR052533">
    <property type="entry name" value="WalJ/YycJ-like"/>
</dbReference>
<gene>
    <name evidence="2" type="ORF">GCM10007392_32750</name>
</gene>
<evidence type="ECO:0000313" key="2">
    <source>
        <dbReference type="EMBL" id="GGX62314.1"/>
    </source>
</evidence>
<proteinExistence type="predicted"/>
<dbReference type="SUPFAM" id="SSF56281">
    <property type="entry name" value="Metallo-hydrolase/oxidoreductase"/>
    <property type="match status" value="1"/>
</dbReference>
<organism evidence="2 3">
    <name type="scientific">Saccharospirillum salsuginis</name>
    <dbReference type="NCBI Taxonomy" id="418750"/>
    <lineage>
        <taxon>Bacteria</taxon>
        <taxon>Pseudomonadati</taxon>
        <taxon>Pseudomonadota</taxon>
        <taxon>Gammaproteobacteria</taxon>
        <taxon>Oceanospirillales</taxon>
        <taxon>Saccharospirillaceae</taxon>
        <taxon>Saccharospirillum</taxon>
    </lineage>
</organism>
<dbReference type="Gene3D" id="3.60.15.10">
    <property type="entry name" value="Ribonuclease Z/Hydroxyacylglutathione hydrolase-like"/>
    <property type="match status" value="1"/>
</dbReference>
<dbReference type="EMBL" id="BMXR01000008">
    <property type="protein sequence ID" value="GGX62314.1"/>
    <property type="molecule type" value="Genomic_DNA"/>
</dbReference>
<dbReference type="PANTHER" id="PTHR47619">
    <property type="entry name" value="METALLO-HYDROLASE YYCJ-RELATED"/>
    <property type="match status" value="1"/>
</dbReference>
<accession>A0A918NEK2</accession>
<protein>
    <submittedName>
        <fullName evidence="2">MBL fold metallo-hydrolase</fullName>
    </submittedName>
</protein>
<dbReference type="SMART" id="SM00849">
    <property type="entry name" value="Lactamase_B"/>
    <property type="match status" value="1"/>
</dbReference>
<reference evidence="2" key="2">
    <citation type="submission" date="2020-09" db="EMBL/GenBank/DDBJ databases">
        <authorList>
            <person name="Sun Q."/>
            <person name="Kim S."/>
        </authorList>
    </citation>
    <scope>NUCLEOTIDE SEQUENCE</scope>
    <source>
        <strain evidence="2">KCTC 22169</strain>
    </source>
</reference>
<dbReference type="Pfam" id="PF12706">
    <property type="entry name" value="Lactamase_B_2"/>
    <property type="match status" value="1"/>
</dbReference>
<evidence type="ECO:0000259" key="1">
    <source>
        <dbReference type="SMART" id="SM00849"/>
    </source>
</evidence>
<feature type="domain" description="Metallo-beta-lactamase" evidence="1">
    <location>
        <begin position="11"/>
        <end position="162"/>
    </location>
</feature>
<comment type="caution">
    <text evidence="2">The sequence shown here is derived from an EMBL/GenBank/DDBJ whole genome shotgun (WGS) entry which is preliminary data.</text>
</comment>
<dbReference type="RefSeq" id="WP_229805395.1">
    <property type="nucleotide sequence ID" value="NZ_BMXR01000008.1"/>
</dbReference>
<dbReference type="InterPro" id="IPR036866">
    <property type="entry name" value="RibonucZ/Hydroxyglut_hydro"/>
</dbReference>
<dbReference type="InterPro" id="IPR001279">
    <property type="entry name" value="Metallo-B-lactamas"/>
</dbReference>
<dbReference type="AlphaFoldDB" id="A0A918NEK2"/>
<dbReference type="PANTHER" id="PTHR47619:SF1">
    <property type="entry name" value="EXODEOXYRIBONUCLEASE WALJ"/>
    <property type="match status" value="1"/>
</dbReference>
<name>A0A918NEK2_9GAMM</name>
<dbReference type="Proteomes" id="UP000626148">
    <property type="component" value="Unassembled WGS sequence"/>
</dbReference>
<reference evidence="2" key="1">
    <citation type="journal article" date="2014" name="Int. J. Syst. Evol. Microbiol.">
        <title>Complete genome sequence of Corynebacterium casei LMG S-19264T (=DSM 44701T), isolated from a smear-ripened cheese.</title>
        <authorList>
            <consortium name="US DOE Joint Genome Institute (JGI-PGF)"/>
            <person name="Walter F."/>
            <person name="Albersmeier A."/>
            <person name="Kalinowski J."/>
            <person name="Ruckert C."/>
        </authorList>
    </citation>
    <scope>NUCLEOTIDE SEQUENCE</scope>
    <source>
        <strain evidence="2">KCTC 22169</strain>
    </source>
</reference>
<evidence type="ECO:0000313" key="3">
    <source>
        <dbReference type="Proteomes" id="UP000626148"/>
    </source>
</evidence>
<sequence length="255" mass="28067">MNFTSLGSGSKGNATLIQAGETLVLVDCGFGLKETEARLAARGIRAEQLSAILVTHEHSDHLKGAPMLARRYNLPIHTTHGTARSFKSPVPVFEPINVHRRFTIGNLDIEPVTVPHDAREPSQFVFHHNGFQLGLLTDLGSITPLVTQAYRECQALLLECNHDPQMLADGPYPPSLKRRVGGDWGHLSNQQAARLLAEVNHGRLQHLMISHISEHNNHPDLAMAALAPVLDGVERTRVHTLSQDEGCDWITLQHA</sequence>